<feature type="transmembrane region" description="Helical" evidence="1">
    <location>
        <begin position="12"/>
        <end position="37"/>
    </location>
</feature>
<evidence type="ECO:0008006" key="4">
    <source>
        <dbReference type="Google" id="ProtNLM"/>
    </source>
</evidence>
<comment type="caution">
    <text evidence="2">The sequence shown here is derived from an EMBL/GenBank/DDBJ whole genome shotgun (WGS) entry which is preliminary data.</text>
</comment>
<evidence type="ECO:0000313" key="2">
    <source>
        <dbReference type="EMBL" id="KAK8846439.1"/>
    </source>
</evidence>
<accession>A0ABR2HG71</accession>
<feature type="transmembrane region" description="Helical" evidence="1">
    <location>
        <begin position="191"/>
        <end position="215"/>
    </location>
</feature>
<evidence type="ECO:0000256" key="1">
    <source>
        <dbReference type="SAM" id="Phobius"/>
    </source>
</evidence>
<dbReference type="EMBL" id="JAPFFF010000029">
    <property type="protein sequence ID" value="KAK8846439.1"/>
    <property type="molecule type" value="Genomic_DNA"/>
</dbReference>
<keyword evidence="1" id="KW-1133">Transmembrane helix</keyword>
<protein>
    <recommendedName>
        <fullName evidence="4">Tetraspanin family protein</fullName>
    </recommendedName>
</protein>
<keyword evidence="1" id="KW-0812">Transmembrane</keyword>
<keyword evidence="3" id="KW-1185">Reference proteome</keyword>
<sequence>MKFFICCQIIYFFILAISILGLLFSSLAQTITLSVWFSRLHPYFNKAQGIGFDVYKIVTTNFFISMAIMLIALIAIFSASYFHEIKEIDFFIFTILLSLGILYSMMYLTGWSFEHYGTKDLIRIGKIAMEKGNSNSSRCYLYLTEGLLGADDFYSNDTKYVTWRSKFVKKAFTTDNYTSKYLCQSVGKPTFVFAIMGTIFSISTVFCIFILFYVLPNIPSCEQKENISSEQVDDLSTSLIP</sequence>
<keyword evidence="1" id="KW-0472">Membrane</keyword>
<feature type="transmembrane region" description="Helical" evidence="1">
    <location>
        <begin position="57"/>
        <end position="78"/>
    </location>
</feature>
<gene>
    <name evidence="2" type="ORF">M9Y10_020461</name>
</gene>
<name>A0ABR2HG71_9EUKA</name>
<feature type="transmembrane region" description="Helical" evidence="1">
    <location>
        <begin position="90"/>
        <end position="113"/>
    </location>
</feature>
<dbReference type="Proteomes" id="UP001470230">
    <property type="component" value="Unassembled WGS sequence"/>
</dbReference>
<organism evidence="2 3">
    <name type="scientific">Tritrichomonas musculus</name>
    <dbReference type="NCBI Taxonomy" id="1915356"/>
    <lineage>
        <taxon>Eukaryota</taxon>
        <taxon>Metamonada</taxon>
        <taxon>Parabasalia</taxon>
        <taxon>Tritrichomonadida</taxon>
        <taxon>Tritrichomonadidae</taxon>
        <taxon>Tritrichomonas</taxon>
    </lineage>
</organism>
<evidence type="ECO:0000313" key="3">
    <source>
        <dbReference type="Proteomes" id="UP001470230"/>
    </source>
</evidence>
<proteinExistence type="predicted"/>
<reference evidence="2 3" key="1">
    <citation type="submission" date="2024-04" db="EMBL/GenBank/DDBJ databases">
        <title>Tritrichomonas musculus Genome.</title>
        <authorList>
            <person name="Alves-Ferreira E."/>
            <person name="Grigg M."/>
            <person name="Lorenzi H."/>
            <person name="Galac M."/>
        </authorList>
    </citation>
    <scope>NUCLEOTIDE SEQUENCE [LARGE SCALE GENOMIC DNA]</scope>
    <source>
        <strain evidence="2 3">EAF2021</strain>
    </source>
</reference>